<sequence length="153" mass="17587">MKRLLMGSTMGIALGVLISIIFSLIFADGSYDPVNPHSFMGEIYNEHLTEIQTFIIAVVIWILLGITFSTSSLVFSHLRYTRVKTTMLHFIIMLFIFFPLAILAGWFPFKISAIVIFIIIFVVIYVVIWKILNTKNQKDIEAINKQLKKQRTD</sequence>
<evidence type="ECO:0000256" key="1">
    <source>
        <dbReference type="SAM" id="Phobius"/>
    </source>
</evidence>
<reference evidence="2" key="1">
    <citation type="journal article" date="2017" name="MSphere">
        <title>Novel beta-lactamase blaARL in Staphylococcus arlettae.</title>
        <authorList>
            <person name="Andreis S.N."/>
            <person name="Perreten V."/>
            <person name="Schwendener S."/>
        </authorList>
    </citation>
    <scope>NUCLEOTIDE SEQUENCE</scope>
    <source>
        <strain evidence="2">SAN1670</strain>
    </source>
</reference>
<dbReference type="AlphaFoldDB" id="A0A1W5QCA5"/>
<organism evidence="2">
    <name type="scientific">Staphylococcus arlettae</name>
    <dbReference type="NCBI Taxonomy" id="29378"/>
    <lineage>
        <taxon>Bacteria</taxon>
        <taxon>Bacillati</taxon>
        <taxon>Bacillota</taxon>
        <taxon>Bacilli</taxon>
        <taxon>Bacillales</taxon>
        <taxon>Staphylococcaceae</taxon>
        <taxon>Staphylococcus</taxon>
    </lineage>
</organism>
<dbReference type="OrthoDB" id="1698302at2"/>
<keyword evidence="1" id="KW-0812">Transmembrane</keyword>
<dbReference type="RefSeq" id="WP_103388619.1">
    <property type="nucleotide sequence ID" value="NZ_BKAV01000002.1"/>
</dbReference>
<dbReference type="Proteomes" id="UP000321598">
    <property type="component" value="Unassembled WGS sequence"/>
</dbReference>
<dbReference type="Proteomes" id="UP000254956">
    <property type="component" value="Unassembled WGS sequence"/>
</dbReference>
<dbReference type="STRING" id="1212545.SARL_04476"/>
<gene>
    <name evidence="4" type="ORF">NCTC12413_02604</name>
    <name evidence="3" type="ORF">SAR03_03510</name>
</gene>
<dbReference type="EMBL" id="UGZE01000001">
    <property type="protein sequence ID" value="SUJ29788.1"/>
    <property type="molecule type" value="Genomic_DNA"/>
</dbReference>
<dbReference type="Pfam" id="PF11457">
    <property type="entry name" value="DUF3021"/>
    <property type="match status" value="1"/>
</dbReference>
<reference evidence="3 6" key="3">
    <citation type="submission" date="2019-07" db="EMBL/GenBank/DDBJ databases">
        <title>Whole genome shotgun sequence of Staphylococcus arlettae NBRC 109765.</title>
        <authorList>
            <person name="Hosoyama A."/>
            <person name="Uohara A."/>
            <person name="Ohji S."/>
            <person name="Ichikawa N."/>
        </authorList>
    </citation>
    <scope>NUCLEOTIDE SEQUENCE [LARGE SCALE GENOMIC DNA]</scope>
    <source>
        <strain evidence="3 6">NBRC 109765</strain>
    </source>
</reference>
<reference evidence="4 5" key="2">
    <citation type="submission" date="2018-06" db="EMBL/GenBank/DDBJ databases">
        <authorList>
            <consortium name="Pathogen Informatics"/>
            <person name="Doyle S."/>
        </authorList>
    </citation>
    <scope>NUCLEOTIDE SEQUENCE [LARGE SCALE GENOMIC DNA]</scope>
    <source>
        <strain evidence="4 5">NCTC12413</strain>
    </source>
</reference>
<dbReference type="InterPro" id="IPR021560">
    <property type="entry name" value="DUF3021"/>
</dbReference>
<evidence type="ECO:0000313" key="4">
    <source>
        <dbReference type="EMBL" id="SUJ29788.1"/>
    </source>
</evidence>
<proteinExistence type="predicted"/>
<evidence type="ECO:0000313" key="6">
    <source>
        <dbReference type="Proteomes" id="UP000321598"/>
    </source>
</evidence>
<protein>
    <submittedName>
        <fullName evidence="3">Membrane protein</fullName>
    </submittedName>
</protein>
<name>A0A1W5QCA5_9STAP</name>
<keyword evidence="1" id="KW-0472">Membrane</keyword>
<dbReference type="EMBL" id="KY363215">
    <property type="protein sequence ID" value="APY23779.1"/>
    <property type="molecule type" value="Genomic_DNA"/>
</dbReference>
<evidence type="ECO:0000313" key="5">
    <source>
        <dbReference type="Proteomes" id="UP000254956"/>
    </source>
</evidence>
<feature type="transmembrane region" description="Helical" evidence="1">
    <location>
        <begin position="87"/>
        <end position="107"/>
    </location>
</feature>
<keyword evidence="1" id="KW-1133">Transmembrane helix</keyword>
<evidence type="ECO:0000313" key="2">
    <source>
        <dbReference type="EMBL" id="APY23779.1"/>
    </source>
</evidence>
<feature type="transmembrane region" description="Helical" evidence="1">
    <location>
        <begin position="51"/>
        <end position="75"/>
    </location>
</feature>
<feature type="transmembrane region" description="Helical" evidence="1">
    <location>
        <begin position="113"/>
        <end position="132"/>
    </location>
</feature>
<keyword evidence="6" id="KW-1185">Reference proteome</keyword>
<dbReference type="EMBL" id="BKAV01000002">
    <property type="protein sequence ID" value="GEP99313.1"/>
    <property type="molecule type" value="Genomic_DNA"/>
</dbReference>
<evidence type="ECO:0000313" key="3">
    <source>
        <dbReference type="EMBL" id="GEP99313.1"/>
    </source>
</evidence>
<accession>A0A1W5QCA5</accession>